<dbReference type="EMBL" id="MAAO01000002">
    <property type="protein sequence ID" value="OUR99671.1"/>
    <property type="molecule type" value="Genomic_DNA"/>
</dbReference>
<proteinExistence type="predicted"/>
<protein>
    <recommendedName>
        <fullName evidence="3">Lipoprotein</fullName>
    </recommendedName>
</protein>
<accession>A0A1Y5FBU8</accession>
<evidence type="ECO:0000313" key="2">
    <source>
        <dbReference type="Proteomes" id="UP000196531"/>
    </source>
</evidence>
<dbReference type="PROSITE" id="PS51257">
    <property type="entry name" value="PROKAR_LIPOPROTEIN"/>
    <property type="match status" value="1"/>
</dbReference>
<organism evidence="1 2">
    <name type="scientific">Halobacteriovorax marinus</name>
    <dbReference type="NCBI Taxonomy" id="97084"/>
    <lineage>
        <taxon>Bacteria</taxon>
        <taxon>Pseudomonadati</taxon>
        <taxon>Bdellovibrionota</taxon>
        <taxon>Bacteriovoracia</taxon>
        <taxon>Bacteriovoracales</taxon>
        <taxon>Halobacteriovoraceae</taxon>
        <taxon>Halobacteriovorax</taxon>
    </lineage>
</organism>
<dbReference type="Proteomes" id="UP000196531">
    <property type="component" value="Unassembled WGS sequence"/>
</dbReference>
<comment type="caution">
    <text evidence="1">The sequence shown here is derived from an EMBL/GenBank/DDBJ whole genome shotgun (WGS) entry which is preliminary data.</text>
</comment>
<dbReference type="AlphaFoldDB" id="A0A1Y5FBU8"/>
<gene>
    <name evidence="1" type="ORF">A9Q84_01210</name>
</gene>
<reference evidence="2" key="1">
    <citation type="journal article" date="2017" name="Proc. Natl. Acad. Sci. U.S.A.">
        <title>Simulation of Deepwater Horizon oil plume reveals substrate specialization within a complex community of hydrocarbon-degraders.</title>
        <authorList>
            <person name="Hu P."/>
            <person name="Dubinsky E.A."/>
            <person name="Probst A.J."/>
            <person name="Wang J."/>
            <person name="Sieber C.M.K."/>
            <person name="Tom L.M."/>
            <person name="Gardinali P."/>
            <person name="Banfield J.F."/>
            <person name="Atlas R.M."/>
            <person name="Andersen G.L."/>
        </authorList>
    </citation>
    <scope>NUCLEOTIDE SEQUENCE [LARGE SCALE GENOMIC DNA]</scope>
</reference>
<name>A0A1Y5FBU8_9BACT</name>
<sequence length="167" mass="19462">MRNSLILLISFLLVSCSTLVKKEKKLFLEGTYFHKVSIDISKGPKFSFTGINRISDSKFNVVALSGMGNTLIDYQQDLRTKVETLSYDHNFFPIPKKRIENLVHLLHRMYSLTESICQQRTCNDEVYGFHFKFIRNELGLVEEINISRENTMTVNVIITKYKKNEEN</sequence>
<evidence type="ECO:0000313" key="1">
    <source>
        <dbReference type="EMBL" id="OUR99671.1"/>
    </source>
</evidence>
<evidence type="ECO:0008006" key="3">
    <source>
        <dbReference type="Google" id="ProtNLM"/>
    </source>
</evidence>